<evidence type="ECO:0000256" key="1">
    <source>
        <dbReference type="SAM" id="MobiDB-lite"/>
    </source>
</evidence>
<sequence length="101" mass="11776">MGQIFGKKMKNEEIRKKEQKNKKSATYPRRTDALTQNNIHKLINNEFYEAINQANVEQKSKAESDELQELSQLLQLNPNLKNELQVDNFSKGLKKSQTIKQ</sequence>
<keyword evidence="3" id="KW-1185">Reference proteome</keyword>
<dbReference type="Proteomes" id="UP000637757">
    <property type="component" value="Unassembled WGS sequence"/>
</dbReference>
<gene>
    <name evidence="2" type="ORF">IC227_05700</name>
</gene>
<accession>A0A931AYX3</accession>
<organism evidence="2 3">
    <name type="scientific">Enterococcus lacertideformus</name>
    <dbReference type="NCBI Taxonomy" id="2771493"/>
    <lineage>
        <taxon>Bacteria</taxon>
        <taxon>Bacillati</taxon>
        <taxon>Bacillota</taxon>
        <taxon>Bacilli</taxon>
        <taxon>Lactobacillales</taxon>
        <taxon>Enterococcaceae</taxon>
        <taxon>Enterococcus</taxon>
    </lineage>
</organism>
<feature type="region of interest" description="Disordered" evidence="1">
    <location>
        <begin position="1"/>
        <end position="32"/>
    </location>
</feature>
<proteinExistence type="predicted"/>
<name>A0A931AYX3_9ENTE</name>
<evidence type="ECO:0000313" key="2">
    <source>
        <dbReference type="EMBL" id="MBF8807924.1"/>
    </source>
</evidence>
<evidence type="ECO:0000313" key="3">
    <source>
        <dbReference type="Proteomes" id="UP000637757"/>
    </source>
</evidence>
<dbReference type="EMBL" id="JADAKE010000015">
    <property type="protein sequence ID" value="MBF8807924.1"/>
    <property type="molecule type" value="Genomic_DNA"/>
</dbReference>
<dbReference type="AlphaFoldDB" id="A0A931AYX3"/>
<protein>
    <submittedName>
        <fullName evidence="2">Uncharacterized protein</fullName>
    </submittedName>
</protein>
<reference evidence="2" key="1">
    <citation type="submission" date="2020-09" db="EMBL/GenBank/DDBJ databases">
        <title>Genomic insights into the novelty and pathogenicity of a unique biofilm-forming Enterococcus sp. bacteria (Enterococcus lacertideformus) identified in reptiles.</title>
        <authorList>
            <person name="Agius J.E."/>
            <person name="Phalen D.N."/>
            <person name="Rose K."/>
            <person name="Eden J.-S."/>
        </authorList>
    </citation>
    <scope>NUCLEOTIDE SEQUENCE</scope>
    <source>
        <strain evidence="2">PHRS 0518</strain>
    </source>
</reference>
<comment type="caution">
    <text evidence="2">The sequence shown here is derived from an EMBL/GenBank/DDBJ whole genome shotgun (WGS) entry which is preliminary data.</text>
</comment>